<sequence length="220" mass="25945">MYKLDSKLIINHHQLIKSDPKNAYHSWRHCYDAFGNVNQDNTYLALHLGFYLASWGMYRGSAAISHKDYTIHIGAVDLIREHYFLRCHKNHEVEAKDQVALLDLCNALREHYSSFNYLIKGELVEKKPTDTLISKIIIGTVGCSPAFDRYFNKGVRESGFNFTRISKNSFDALFSFRIIYHSELLKIQKQLFQLDNYHYPIFKIIDKYFWHKGFHLENKN</sequence>
<comment type="caution">
    <text evidence="1">The sequence shown here is derived from an EMBL/GenBank/DDBJ whole genome shotgun (WGS) entry which is preliminary data.</text>
</comment>
<organism evidence="1 2">
    <name type="scientific">Nonlabens tegetincola</name>
    <dbReference type="NCBI Taxonomy" id="323273"/>
    <lineage>
        <taxon>Bacteria</taxon>
        <taxon>Pseudomonadati</taxon>
        <taxon>Bacteroidota</taxon>
        <taxon>Flavobacteriia</taxon>
        <taxon>Flavobacteriales</taxon>
        <taxon>Flavobacteriaceae</taxon>
        <taxon>Nonlabens</taxon>
    </lineage>
</organism>
<dbReference type="EMBL" id="BBML01000001">
    <property type="protein sequence ID" value="GAK95506.1"/>
    <property type="molecule type" value="Genomic_DNA"/>
</dbReference>
<dbReference type="RefSeq" id="WP_084692476.1">
    <property type="nucleotide sequence ID" value="NZ_BBML01000001.1"/>
</dbReference>
<reference evidence="1" key="1">
    <citation type="journal article" date="2014" name="Genome Announc.">
        <title>Draft Genome Sequences of Marine Flavobacterium Nonlabens Strains NR17, NR24, NR27, NR32, NR33, and Ara13.</title>
        <authorList>
            <person name="Nakanishi M."/>
            <person name="Meirelles P."/>
            <person name="Suzuki R."/>
            <person name="Takatani N."/>
            <person name="Mino S."/>
            <person name="Suda W."/>
            <person name="Oshima K."/>
            <person name="Hattori M."/>
            <person name="Ohkuma M."/>
            <person name="Hosokawa M."/>
            <person name="Miyashita K."/>
            <person name="Thompson F.L."/>
            <person name="Niwa A."/>
            <person name="Sawabe T."/>
            <person name="Sawabe T."/>
        </authorList>
    </citation>
    <scope>NUCLEOTIDE SEQUENCE [LARGE SCALE GENOMIC DNA]</scope>
    <source>
        <strain evidence="1">JCM 19294</strain>
    </source>
</reference>
<dbReference type="Proteomes" id="UP000029221">
    <property type="component" value="Unassembled WGS sequence"/>
</dbReference>
<name>A0A090QJ31_9FLAO</name>
<evidence type="ECO:0000313" key="2">
    <source>
        <dbReference type="Proteomes" id="UP000029221"/>
    </source>
</evidence>
<evidence type="ECO:0000313" key="1">
    <source>
        <dbReference type="EMBL" id="GAK95506.1"/>
    </source>
</evidence>
<gene>
    <name evidence="1" type="ORF">JCM19294_2288</name>
</gene>
<accession>A0A090QJ31</accession>
<dbReference type="AlphaFoldDB" id="A0A090QJ31"/>
<protein>
    <submittedName>
        <fullName evidence="1">Uncharacterized protein</fullName>
    </submittedName>
</protein>
<proteinExistence type="predicted"/>
<dbReference type="eggNOG" id="ENOG5032GQM">
    <property type="taxonomic scope" value="Bacteria"/>
</dbReference>
<keyword evidence="2" id="KW-1185">Reference proteome</keyword>